<evidence type="ECO:0000313" key="2">
    <source>
        <dbReference type="EMBL" id="KAK0390978.1"/>
    </source>
</evidence>
<protein>
    <recommendedName>
        <fullName evidence="4">Tafazzin</fullName>
    </recommendedName>
</protein>
<feature type="region of interest" description="Disordered" evidence="1">
    <location>
        <begin position="1"/>
        <end position="105"/>
    </location>
</feature>
<feature type="compositionally biased region" description="Low complexity" evidence="1">
    <location>
        <begin position="45"/>
        <end position="60"/>
    </location>
</feature>
<gene>
    <name evidence="2" type="ORF">NLU13_0480</name>
</gene>
<dbReference type="Proteomes" id="UP001175261">
    <property type="component" value="Unassembled WGS sequence"/>
</dbReference>
<comment type="caution">
    <text evidence="2">The sequence shown here is derived from an EMBL/GenBank/DDBJ whole genome shotgun (WGS) entry which is preliminary data.</text>
</comment>
<keyword evidence="3" id="KW-1185">Reference proteome</keyword>
<name>A0AA39LBB4_SARSR</name>
<sequence>MPKKRQSLKSFKPSTAATPAPASSSGATNDSPRSVNELLADLRRTAPGSSSSPYASANTPTVPPVIREILQIPETPAPPPRRPARARYDEQGRRLPAGPPPPRSWLASRLGNALSTGLESRLRGTSLDVHSSSALPGTNLPARGSLIDLILRAMAHDWTTHRAYNYFYLYYLPSHLKPALIRYVGSASNEGISAADLRAILKPPEGDDDDADDDDAYNEQVTYLDLSGSVGYSLKLKEVTQMLFPSAERSIPSEPEESWEGSVTPPIPSGPLVPHLTHLSLALRPGKVDGASWKQLIALSAKARTLTHLSLAHWPRPCFTPRAQFSSVSSPQGRNIPYSGTSYYSHSIDDDWSEALLVLRMLSRNAYALEYLDLTGCESWFRALWCESEHDAVDWADSWSKITELRLLAGWRPGEDAKPSEKLAFAEAAAEARQVERHIIAMRRGRGRIINVVRDKTEL</sequence>
<proteinExistence type="predicted"/>
<feature type="compositionally biased region" description="Low complexity" evidence="1">
    <location>
        <begin position="13"/>
        <end position="28"/>
    </location>
</feature>
<dbReference type="EMBL" id="JAPDFR010000001">
    <property type="protein sequence ID" value="KAK0390978.1"/>
    <property type="molecule type" value="Genomic_DNA"/>
</dbReference>
<dbReference type="AlphaFoldDB" id="A0AA39LBB4"/>
<reference evidence="2" key="1">
    <citation type="submission" date="2022-10" db="EMBL/GenBank/DDBJ databases">
        <title>Determination and structural analysis of whole genome sequence of Sarocladium strictum F4-1.</title>
        <authorList>
            <person name="Hu L."/>
            <person name="Jiang Y."/>
        </authorList>
    </citation>
    <scope>NUCLEOTIDE SEQUENCE</scope>
    <source>
        <strain evidence="2">F4-1</strain>
    </source>
</reference>
<evidence type="ECO:0000256" key="1">
    <source>
        <dbReference type="SAM" id="MobiDB-lite"/>
    </source>
</evidence>
<accession>A0AA39LBB4</accession>
<evidence type="ECO:0008006" key="4">
    <source>
        <dbReference type="Google" id="ProtNLM"/>
    </source>
</evidence>
<organism evidence="2 3">
    <name type="scientific">Sarocladium strictum</name>
    <name type="common">Black bundle disease fungus</name>
    <name type="synonym">Acremonium strictum</name>
    <dbReference type="NCBI Taxonomy" id="5046"/>
    <lineage>
        <taxon>Eukaryota</taxon>
        <taxon>Fungi</taxon>
        <taxon>Dikarya</taxon>
        <taxon>Ascomycota</taxon>
        <taxon>Pezizomycotina</taxon>
        <taxon>Sordariomycetes</taxon>
        <taxon>Hypocreomycetidae</taxon>
        <taxon>Hypocreales</taxon>
        <taxon>Sarocladiaceae</taxon>
        <taxon>Sarocladium</taxon>
    </lineage>
</organism>
<evidence type="ECO:0000313" key="3">
    <source>
        <dbReference type="Proteomes" id="UP001175261"/>
    </source>
</evidence>